<dbReference type="PANTHER" id="PTHR45975:SF2">
    <property type="entry name" value="NUCLEOSOME-REMODELING FACTOR SUBUNIT BPTF"/>
    <property type="match status" value="1"/>
</dbReference>
<dbReference type="GO" id="GO:0008270">
    <property type="term" value="F:zinc ion binding"/>
    <property type="evidence" value="ECO:0007669"/>
    <property type="project" value="UniProtKB-KW"/>
</dbReference>
<dbReference type="GO" id="GO:0006357">
    <property type="term" value="P:regulation of transcription by RNA polymerase II"/>
    <property type="evidence" value="ECO:0007669"/>
    <property type="project" value="InterPro"/>
</dbReference>
<keyword evidence="1" id="KW-0479">Metal-binding</keyword>
<feature type="compositionally biased region" description="Basic and acidic residues" evidence="7">
    <location>
        <begin position="699"/>
        <end position="715"/>
    </location>
</feature>
<dbReference type="InterPro" id="IPR001965">
    <property type="entry name" value="Znf_PHD"/>
</dbReference>
<dbReference type="GO" id="GO:0016589">
    <property type="term" value="C:NURF complex"/>
    <property type="evidence" value="ECO:0007669"/>
    <property type="project" value="InterPro"/>
</dbReference>
<evidence type="ECO:0000256" key="2">
    <source>
        <dbReference type="ARBA" id="ARBA00022771"/>
    </source>
</evidence>
<dbReference type="CDD" id="cd15560">
    <property type="entry name" value="PHD2_3_BPTF"/>
    <property type="match status" value="1"/>
</dbReference>
<evidence type="ECO:0000313" key="10">
    <source>
        <dbReference type="Proteomes" id="UP000887575"/>
    </source>
</evidence>
<keyword evidence="2 6" id="KW-0863">Zinc-finger</keyword>
<dbReference type="InterPro" id="IPR038028">
    <property type="entry name" value="BPTF"/>
</dbReference>
<feature type="region of interest" description="Disordered" evidence="7">
    <location>
        <begin position="692"/>
        <end position="723"/>
    </location>
</feature>
<dbReference type="InterPro" id="IPR001487">
    <property type="entry name" value="Bromodomain"/>
</dbReference>
<dbReference type="Pfam" id="PF00439">
    <property type="entry name" value="Bromodomain"/>
    <property type="match status" value="1"/>
</dbReference>
<dbReference type="PROSITE" id="PS00633">
    <property type="entry name" value="BROMODOMAIN_1"/>
    <property type="match status" value="1"/>
</dbReference>
<evidence type="ECO:0000256" key="5">
    <source>
        <dbReference type="PROSITE-ProRule" id="PRU00035"/>
    </source>
</evidence>
<evidence type="ECO:0000256" key="6">
    <source>
        <dbReference type="PROSITE-ProRule" id="PRU00146"/>
    </source>
</evidence>
<name>A0AAF3EWG4_9BILA</name>
<evidence type="ECO:0000256" key="3">
    <source>
        <dbReference type="ARBA" id="ARBA00022833"/>
    </source>
</evidence>
<evidence type="ECO:0000256" key="7">
    <source>
        <dbReference type="SAM" id="MobiDB-lite"/>
    </source>
</evidence>
<keyword evidence="3" id="KW-0862">Zinc</keyword>
<feature type="compositionally biased region" description="Basic and acidic residues" evidence="7">
    <location>
        <begin position="505"/>
        <end position="530"/>
    </location>
</feature>
<dbReference type="PANTHER" id="PTHR45975">
    <property type="entry name" value="NUCLEOSOME-REMODELING FACTOR SUBUNIT BPTF"/>
    <property type="match status" value="1"/>
</dbReference>
<dbReference type="InterPro" id="IPR013083">
    <property type="entry name" value="Znf_RING/FYVE/PHD"/>
</dbReference>
<keyword evidence="4 5" id="KW-0103">Bromodomain</keyword>
<reference evidence="11" key="1">
    <citation type="submission" date="2024-02" db="UniProtKB">
        <authorList>
            <consortium name="WormBaseParasite"/>
        </authorList>
    </citation>
    <scope>IDENTIFICATION</scope>
</reference>
<organism evidence="10 11">
    <name type="scientific">Mesorhabditis belari</name>
    <dbReference type="NCBI Taxonomy" id="2138241"/>
    <lineage>
        <taxon>Eukaryota</taxon>
        <taxon>Metazoa</taxon>
        <taxon>Ecdysozoa</taxon>
        <taxon>Nematoda</taxon>
        <taxon>Chromadorea</taxon>
        <taxon>Rhabditida</taxon>
        <taxon>Rhabditina</taxon>
        <taxon>Rhabditomorpha</taxon>
        <taxon>Rhabditoidea</taxon>
        <taxon>Rhabditidae</taxon>
        <taxon>Mesorhabditinae</taxon>
        <taxon>Mesorhabditis</taxon>
    </lineage>
</organism>
<feature type="domain" description="Bromo" evidence="8">
    <location>
        <begin position="833"/>
        <end position="903"/>
    </location>
</feature>
<evidence type="ECO:0000259" key="9">
    <source>
        <dbReference type="PROSITE" id="PS50016"/>
    </source>
</evidence>
<feature type="compositionally biased region" description="Basic and acidic residues" evidence="7">
    <location>
        <begin position="548"/>
        <end position="560"/>
    </location>
</feature>
<dbReference type="SMART" id="SM00249">
    <property type="entry name" value="PHD"/>
    <property type="match status" value="2"/>
</dbReference>
<dbReference type="SMART" id="SM00297">
    <property type="entry name" value="BROMO"/>
    <property type="match status" value="1"/>
</dbReference>
<dbReference type="InterPro" id="IPR019786">
    <property type="entry name" value="Zinc_finger_PHD-type_CS"/>
</dbReference>
<feature type="region of interest" description="Disordered" evidence="7">
    <location>
        <begin position="493"/>
        <end position="619"/>
    </location>
</feature>
<dbReference type="SUPFAM" id="SSF57903">
    <property type="entry name" value="FYVE/PHD zinc finger"/>
    <property type="match status" value="2"/>
</dbReference>
<dbReference type="PROSITE" id="PS01359">
    <property type="entry name" value="ZF_PHD_1"/>
    <property type="match status" value="1"/>
</dbReference>
<protein>
    <submittedName>
        <fullName evidence="11">Uncharacterized protein</fullName>
    </submittedName>
</protein>
<feature type="domain" description="PHD-type" evidence="9">
    <location>
        <begin position="753"/>
        <end position="804"/>
    </location>
</feature>
<dbReference type="AlphaFoldDB" id="A0AAF3EWG4"/>
<dbReference type="GO" id="GO:0000978">
    <property type="term" value="F:RNA polymerase II cis-regulatory region sequence-specific DNA binding"/>
    <property type="evidence" value="ECO:0007669"/>
    <property type="project" value="TreeGrafter"/>
</dbReference>
<dbReference type="Gene3D" id="3.30.40.10">
    <property type="entry name" value="Zinc/RING finger domain, C3HC4 (zinc finger)"/>
    <property type="match status" value="2"/>
</dbReference>
<evidence type="ECO:0000259" key="8">
    <source>
        <dbReference type="PROSITE" id="PS50014"/>
    </source>
</evidence>
<dbReference type="InterPro" id="IPR019787">
    <property type="entry name" value="Znf_PHD-finger"/>
</dbReference>
<dbReference type="WBParaSite" id="MBELARI_LOCUS18538">
    <property type="protein sequence ID" value="MBELARI_LOCUS18538"/>
    <property type="gene ID" value="MBELARI_LOCUS18538"/>
</dbReference>
<dbReference type="Pfam" id="PF00628">
    <property type="entry name" value="PHD"/>
    <property type="match status" value="2"/>
</dbReference>
<dbReference type="InterPro" id="IPR036427">
    <property type="entry name" value="Bromodomain-like_sf"/>
</dbReference>
<feature type="region of interest" description="Disordered" evidence="7">
    <location>
        <begin position="371"/>
        <end position="391"/>
    </location>
</feature>
<sequence length="926" mass="107169">MEMGNDADHETPPIIPRYDTGPPQLQVNSRRLIRASPASQMSFPYGVQNERKKVLMIRRPDGSTQLLRPVTHRESMAPRLLQRMPATGMHSGMLTSGSTIRSISGGQFRTSTLQQHTPRSLFEDSYISHADGGVYSNNRIANLRPQISFAQRMSGIRRYGFPQTLQSSIRNPSPLREYIPRRTTYDRFSRRLINRNLQFDFEGNVAEERAIRDAIAKEEEKMLLEEENRLPTKGVFSNSVLDFTPASLSQGAAVEDSVPFCRNLLPSTDDTADERTIKLVLENIVNQVCRWDKHYGWYKMHLNKPKYKMARKVYLKHNEIMLSEHLDYLRKEINKRRSQLETQAETSLGMLAPWRRARGRPSNKQIEQNFASVEEDSKDSGYASGKDSPLKVIELEEPSDEEYERGQFAPFNKFILEDDEDSRSECEDISLKDLLNSNYSLDLMAVSPSNPYLGELHIEIPVWKQPEEPTPQLILLTPKKRLLECKQDDEPIAKRLRSKLPNPLRDSDDFTKRPLPTDKDKQRHREHQREQQAMNPADISLGGDSVDWADKDVKEEDSSHRQPSPKRMRRESSKQESSDDDDDEQQGKVLMHIPPPLARSRGRPRKAESERRRREAEARMKKMVEEGNDVRNMIDPSELHCICRQPFDDRKFYVACSQCQQWFHGKCIGLSEKRARRLSRFVCHDCRSPQDEESEEIDDAGRGEVKHDPGSHPDEMTEDEDQEEEVEVDVLNDQQMTEGQEHFEISDIQPKDELFCLCRTPYNEEKFYVGCDSCTGWYHPECVGITERDAQQIESYLCPSCQSHMEQQQHSNQQFERHSSRNSFLWGLFEAVSEHRNAWPFKETVDVDEFPNYHQIVKNPIDLSIIENRLRSQCYSSHIDLHADLQLMVSNAKLFNQKGSAIYQCAEAIEAVIKSKIAEARKRSTH</sequence>
<dbReference type="Proteomes" id="UP000887575">
    <property type="component" value="Unassembled WGS sequence"/>
</dbReference>
<evidence type="ECO:0000256" key="1">
    <source>
        <dbReference type="ARBA" id="ARBA00022723"/>
    </source>
</evidence>
<dbReference type="PROSITE" id="PS50014">
    <property type="entry name" value="BROMODOMAIN_2"/>
    <property type="match status" value="1"/>
</dbReference>
<proteinExistence type="predicted"/>
<evidence type="ECO:0000313" key="11">
    <source>
        <dbReference type="WBParaSite" id="MBELARI_LOCUS18538"/>
    </source>
</evidence>
<feature type="region of interest" description="Disordered" evidence="7">
    <location>
        <begin position="1"/>
        <end position="23"/>
    </location>
</feature>
<dbReference type="SUPFAM" id="SSF47370">
    <property type="entry name" value="Bromodomain"/>
    <property type="match status" value="1"/>
</dbReference>
<dbReference type="PRINTS" id="PR00503">
    <property type="entry name" value="BROMODOMAIN"/>
</dbReference>
<accession>A0AAF3EWG4</accession>
<dbReference type="InterPro" id="IPR011011">
    <property type="entry name" value="Znf_FYVE_PHD"/>
</dbReference>
<feature type="domain" description="PHD-type" evidence="9">
    <location>
        <begin position="638"/>
        <end position="689"/>
    </location>
</feature>
<dbReference type="InterPro" id="IPR018359">
    <property type="entry name" value="Bromodomain_CS"/>
</dbReference>
<dbReference type="PROSITE" id="PS50016">
    <property type="entry name" value="ZF_PHD_2"/>
    <property type="match status" value="2"/>
</dbReference>
<dbReference type="Gene3D" id="1.20.920.10">
    <property type="entry name" value="Bromodomain-like"/>
    <property type="match status" value="1"/>
</dbReference>
<feature type="compositionally biased region" description="Basic and acidic residues" evidence="7">
    <location>
        <begin position="605"/>
        <end position="619"/>
    </location>
</feature>
<feature type="compositionally biased region" description="Basic and acidic residues" evidence="7">
    <location>
        <begin position="1"/>
        <end position="11"/>
    </location>
</feature>
<evidence type="ECO:0000256" key="4">
    <source>
        <dbReference type="ARBA" id="ARBA00023117"/>
    </source>
</evidence>
<keyword evidence="10" id="KW-1185">Reference proteome</keyword>